<dbReference type="CDD" id="cd03465">
    <property type="entry name" value="URO-D_like"/>
    <property type="match status" value="1"/>
</dbReference>
<dbReference type="PANTHER" id="PTHR47099">
    <property type="entry name" value="METHYLCOBAMIDE:COM METHYLTRANSFERASE MTBA"/>
    <property type="match status" value="1"/>
</dbReference>
<dbReference type="EMBL" id="DTBX01000127">
    <property type="protein sequence ID" value="HGQ55535.1"/>
    <property type="molecule type" value="Genomic_DNA"/>
</dbReference>
<name>A0A7C4W8T0_UNCW3</name>
<dbReference type="EMBL" id="DSZH01000014">
    <property type="protein sequence ID" value="HGU46994.1"/>
    <property type="molecule type" value="Genomic_DNA"/>
</dbReference>
<dbReference type="Pfam" id="PF01208">
    <property type="entry name" value="URO-D"/>
    <property type="match status" value="1"/>
</dbReference>
<gene>
    <name evidence="3" type="ORF">ENT60_00325</name>
    <name evidence="2" type="ORF">ENU28_03600</name>
</gene>
<evidence type="ECO:0000259" key="1">
    <source>
        <dbReference type="Pfam" id="PF01208"/>
    </source>
</evidence>
<dbReference type="GO" id="GO:0004853">
    <property type="term" value="F:uroporphyrinogen decarboxylase activity"/>
    <property type="evidence" value="ECO:0007669"/>
    <property type="project" value="InterPro"/>
</dbReference>
<organism evidence="3">
    <name type="scientific">candidate division WOR-3 bacterium</name>
    <dbReference type="NCBI Taxonomy" id="2052148"/>
    <lineage>
        <taxon>Bacteria</taxon>
        <taxon>Bacteria division WOR-3</taxon>
    </lineage>
</organism>
<evidence type="ECO:0000313" key="2">
    <source>
        <dbReference type="EMBL" id="HGQ55535.1"/>
    </source>
</evidence>
<feature type="domain" description="Uroporphyrinogen decarboxylase (URO-D)" evidence="1">
    <location>
        <begin position="15"/>
        <end position="304"/>
    </location>
</feature>
<dbReference type="PANTHER" id="PTHR47099:SF1">
    <property type="entry name" value="METHYLCOBAMIDE:COM METHYLTRANSFERASE MTBA"/>
    <property type="match status" value="1"/>
</dbReference>
<reference evidence="3" key="1">
    <citation type="journal article" date="2020" name="mSystems">
        <title>Genome- and Community-Level Interaction Insights into Carbon Utilization and Element Cycling Functions of Hydrothermarchaeota in Hydrothermal Sediment.</title>
        <authorList>
            <person name="Zhou Z."/>
            <person name="Liu Y."/>
            <person name="Xu W."/>
            <person name="Pan J."/>
            <person name="Luo Z.H."/>
            <person name="Li M."/>
        </authorList>
    </citation>
    <scope>NUCLEOTIDE SEQUENCE [LARGE SCALE GENOMIC DNA]</scope>
    <source>
        <strain evidence="3">SpSt-594</strain>
        <strain evidence="2">SpSt-655</strain>
    </source>
</reference>
<dbReference type="GO" id="GO:0006779">
    <property type="term" value="P:porphyrin-containing compound biosynthetic process"/>
    <property type="evidence" value="ECO:0007669"/>
    <property type="project" value="InterPro"/>
</dbReference>
<proteinExistence type="predicted"/>
<evidence type="ECO:0000313" key="3">
    <source>
        <dbReference type="EMBL" id="HGU46994.1"/>
    </source>
</evidence>
<dbReference type="Gene3D" id="3.20.20.210">
    <property type="match status" value="1"/>
</dbReference>
<comment type="caution">
    <text evidence="3">The sequence shown here is derived from an EMBL/GenBank/DDBJ whole genome shotgun (WGS) entry which is preliminary data.</text>
</comment>
<dbReference type="SUPFAM" id="SSF51726">
    <property type="entry name" value="UROD/MetE-like"/>
    <property type="match status" value="1"/>
</dbReference>
<dbReference type="InterPro" id="IPR052024">
    <property type="entry name" value="Methanogen_methyltrans"/>
</dbReference>
<sequence>MIENIKVFPLVVANHAAYLTGQKERELYCDGEKLAKALLYCQKYYNYDAVIVFSDVYVEMEAMGGILSFPEDAPPVVKSYPRIIKVANPYTDGRIKEILKAATFLKKYLKNIPIFVSLKGPFSLACLLVEAERFFMMLVEKEKKARELINIAFENQLKYLKAILEINCIPFIGDPFASGSLIGYNLFENYALPPLKELIKEAKFCGLHICGETKNLLPLIIETKAKIISLETDIQFAKRYFPEDIYLMGSVPTDLLVNGDIFQVKEECEKEILAGGKNFILSTACDVPKYAKKENVKMMVDVGHIYKRL</sequence>
<protein>
    <recommendedName>
        <fullName evidence="1">Uroporphyrinogen decarboxylase (URO-D) domain-containing protein</fullName>
    </recommendedName>
</protein>
<accession>A0A7C4W8T0</accession>
<dbReference type="AlphaFoldDB" id="A0A7C4W8T0"/>
<dbReference type="InterPro" id="IPR038071">
    <property type="entry name" value="UROD/MetE-like_sf"/>
</dbReference>
<dbReference type="InterPro" id="IPR000257">
    <property type="entry name" value="Uroporphyrinogen_deCOase"/>
</dbReference>